<dbReference type="AlphaFoldDB" id="A0A1G2APB5"/>
<keyword evidence="1" id="KW-1133">Transmembrane helix</keyword>
<organism evidence="2 3">
    <name type="scientific">Candidatus Kerfeldbacteria bacterium RIFCSPHIGHO2_02_FULL_42_14</name>
    <dbReference type="NCBI Taxonomy" id="1798540"/>
    <lineage>
        <taxon>Bacteria</taxon>
        <taxon>Candidatus Kerfeldiibacteriota</taxon>
    </lineage>
</organism>
<name>A0A1G2APB5_9BACT</name>
<keyword evidence="1" id="KW-0472">Membrane</keyword>
<accession>A0A1G2APB5</accession>
<sequence length="191" mass="22857">MQIRTKMAPGHYVLFQILASIFVFLIMLLIYWLSEYSDFFSVESHIKDANGRIIYRIFAFYLPTFLAGIIALYPLYFLRKRKKRTDYPSALNLREKFFLLLPLWWFIFLLVWGRVFRPFIANAQIPWENEGYPCLPISACEAGLTYEILDSIFFYLWIVSFLLVFAPWFSYLDYWRRKKEAAQKASESRSS</sequence>
<feature type="transmembrane region" description="Helical" evidence="1">
    <location>
        <begin position="12"/>
        <end position="33"/>
    </location>
</feature>
<comment type="caution">
    <text evidence="2">The sequence shown here is derived from an EMBL/GenBank/DDBJ whole genome shotgun (WGS) entry which is preliminary data.</text>
</comment>
<evidence type="ECO:0000313" key="2">
    <source>
        <dbReference type="EMBL" id="OGY78748.1"/>
    </source>
</evidence>
<keyword evidence="1" id="KW-0812">Transmembrane</keyword>
<dbReference type="Proteomes" id="UP000177165">
    <property type="component" value="Unassembled WGS sequence"/>
</dbReference>
<protein>
    <submittedName>
        <fullName evidence="2">Uncharacterized protein</fullName>
    </submittedName>
</protein>
<evidence type="ECO:0000256" key="1">
    <source>
        <dbReference type="SAM" id="Phobius"/>
    </source>
</evidence>
<gene>
    <name evidence="2" type="ORF">A3B74_03080</name>
</gene>
<feature type="transmembrane region" description="Helical" evidence="1">
    <location>
        <begin position="152"/>
        <end position="174"/>
    </location>
</feature>
<feature type="transmembrane region" description="Helical" evidence="1">
    <location>
        <begin position="53"/>
        <end position="76"/>
    </location>
</feature>
<reference evidence="2 3" key="1">
    <citation type="journal article" date="2016" name="Nat. Commun.">
        <title>Thousands of microbial genomes shed light on interconnected biogeochemical processes in an aquifer system.</title>
        <authorList>
            <person name="Anantharaman K."/>
            <person name="Brown C.T."/>
            <person name="Hug L.A."/>
            <person name="Sharon I."/>
            <person name="Castelle C.J."/>
            <person name="Probst A.J."/>
            <person name="Thomas B.C."/>
            <person name="Singh A."/>
            <person name="Wilkins M.J."/>
            <person name="Karaoz U."/>
            <person name="Brodie E.L."/>
            <person name="Williams K.H."/>
            <person name="Hubbard S.S."/>
            <person name="Banfield J.F."/>
        </authorList>
    </citation>
    <scope>NUCLEOTIDE SEQUENCE [LARGE SCALE GENOMIC DNA]</scope>
</reference>
<proteinExistence type="predicted"/>
<feature type="transmembrane region" description="Helical" evidence="1">
    <location>
        <begin position="97"/>
        <end position="116"/>
    </location>
</feature>
<evidence type="ECO:0000313" key="3">
    <source>
        <dbReference type="Proteomes" id="UP000177165"/>
    </source>
</evidence>
<dbReference type="EMBL" id="MHKB01000012">
    <property type="protein sequence ID" value="OGY78748.1"/>
    <property type="molecule type" value="Genomic_DNA"/>
</dbReference>